<accession>A0A1M5XIF5</accession>
<protein>
    <submittedName>
        <fullName evidence="1">Iron only nitrogenase protein AnfO (AnfO_nitrog)</fullName>
    </submittedName>
</protein>
<sequence length="181" mass="20145">MLRVIVFEQNDTSWNEMDCFYVNMPPDAAIGSVRRDLAALMDRLAGCRIAAGSTFSGVLYRELDSRGFSIFEVSDFTPGTLDGILRDLEDADAADGAAETPARPVETETPGVYRLDLIRLQEVHPEVTSKRALLEFLETTPFYELRLACTHVPPWIENGPYEIVSGQEGETIVATVRKKQC</sequence>
<keyword evidence="2" id="KW-1185">Reference proteome</keyword>
<proteinExistence type="predicted"/>
<dbReference type="InterPro" id="IPR014287">
    <property type="entry name" value="Nase_Fe-Fe_AnfO"/>
</dbReference>
<dbReference type="Pfam" id="PF09582">
    <property type="entry name" value="AnfO_nitrog"/>
    <property type="match status" value="1"/>
</dbReference>
<organism evidence="1 2">
    <name type="scientific">Sporobacter termitidis DSM 10068</name>
    <dbReference type="NCBI Taxonomy" id="1123282"/>
    <lineage>
        <taxon>Bacteria</taxon>
        <taxon>Bacillati</taxon>
        <taxon>Bacillota</taxon>
        <taxon>Clostridia</taxon>
        <taxon>Eubacteriales</taxon>
        <taxon>Oscillospiraceae</taxon>
        <taxon>Sporobacter</taxon>
    </lineage>
</organism>
<evidence type="ECO:0000313" key="1">
    <source>
        <dbReference type="EMBL" id="SHH99655.1"/>
    </source>
</evidence>
<name>A0A1M5XIF5_9FIRM</name>
<dbReference type="AlphaFoldDB" id="A0A1M5XIF5"/>
<gene>
    <name evidence="1" type="ORF">SAMN02745823_01851</name>
</gene>
<dbReference type="STRING" id="1123282.SAMN02745823_01851"/>
<dbReference type="EMBL" id="FQXV01000005">
    <property type="protein sequence ID" value="SHH99655.1"/>
    <property type="molecule type" value="Genomic_DNA"/>
</dbReference>
<evidence type="ECO:0000313" key="2">
    <source>
        <dbReference type="Proteomes" id="UP000183995"/>
    </source>
</evidence>
<reference evidence="1 2" key="1">
    <citation type="submission" date="2016-11" db="EMBL/GenBank/DDBJ databases">
        <authorList>
            <person name="Jaros S."/>
            <person name="Januszkiewicz K."/>
            <person name="Wedrychowicz H."/>
        </authorList>
    </citation>
    <scope>NUCLEOTIDE SEQUENCE [LARGE SCALE GENOMIC DNA]</scope>
    <source>
        <strain evidence="1 2">DSM 10068</strain>
    </source>
</reference>
<dbReference type="Proteomes" id="UP000183995">
    <property type="component" value="Unassembled WGS sequence"/>
</dbReference>